<feature type="domain" description="Methyltransferase type 11" evidence="1">
    <location>
        <begin position="42"/>
        <end position="131"/>
    </location>
</feature>
<keyword evidence="2" id="KW-0489">Methyltransferase</keyword>
<dbReference type="Gene3D" id="3.40.50.150">
    <property type="entry name" value="Vaccinia Virus protein VP39"/>
    <property type="match status" value="1"/>
</dbReference>
<dbReference type="PANTHER" id="PTHR42912:SF80">
    <property type="entry name" value="METHYLTRANSFERASE DOMAIN-CONTAINING PROTEIN"/>
    <property type="match status" value="1"/>
</dbReference>
<dbReference type="GO" id="GO:0008757">
    <property type="term" value="F:S-adenosylmethionine-dependent methyltransferase activity"/>
    <property type="evidence" value="ECO:0007669"/>
    <property type="project" value="InterPro"/>
</dbReference>
<dbReference type="InterPro" id="IPR029063">
    <property type="entry name" value="SAM-dependent_MTases_sf"/>
</dbReference>
<dbReference type="OrthoDB" id="9805171at2"/>
<organism evidence="2 3">
    <name type="scientific">Microlunatus soli</name>
    <dbReference type="NCBI Taxonomy" id="630515"/>
    <lineage>
        <taxon>Bacteria</taxon>
        <taxon>Bacillati</taxon>
        <taxon>Actinomycetota</taxon>
        <taxon>Actinomycetes</taxon>
        <taxon>Propionibacteriales</taxon>
        <taxon>Propionibacteriaceae</taxon>
        <taxon>Microlunatus</taxon>
    </lineage>
</organism>
<dbReference type="PANTHER" id="PTHR42912">
    <property type="entry name" value="METHYLTRANSFERASE"/>
    <property type="match status" value="1"/>
</dbReference>
<dbReference type="InterPro" id="IPR050508">
    <property type="entry name" value="Methyltransf_Superfamily"/>
</dbReference>
<keyword evidence="2" id="KW-0808">Transferase</keyword>
<evidence type="ECO:0000313" key="2">
    <source>
        <dbReference type="EMBL" id="SDS39629.1"/>
    </source>
</evidence>
<sequence>MDVHRTARYDGIAAWYDEQLAAAPHRPHLLRTQLGDGTGLCLDVGCGTGRDLQLIAATGRTPVGVELSSDQLRLATERCDRVIRGDAEQLPFAANTFPTVISCWTSTDVEDFAGMLTEIARVLRPGGRFLFYGVHPCFNGPHVESCADRSRLIHPSYRQARRHLTSPWWGVDGIRTKVGGMRHLPLADFINAFTDAGLRIGRVVEPDEEPVPYAIVVDADKPS</sequence>
<dbReference type="SUPFAM" id="SSF53335">
    <property type="entry name" value="S-adenosyl-L-methionine-dependent methyltransferases"/>
    <property type="match status" value="1"/>
</dbReference>
<dbReference type="GO" id="GO:0032259">
    <property type="term" value="P:methylation"/>
    <property type="evidence" value="ECO:0007669"/>
    <property type="project" value="UniProtKB-KW"/>
</dbReference>
<evidence type="ECO:0000313" key="3">
    <source>
        <dbReference type="Proteomes" id="UP000199103"/>
    </source>
</evidence>
<name>A0A1H1RXB9_9ACTN</name>
<accession>A0A1H1RXB9</accession>
<evidence type="ECO:0000259" key="1">
    <source>
        <dbReference type="Pfam" id="PF08241"/>
    </source>
</evidence>
<keyword evidence="3" id="KW-1185">Reference proteome</keyword>
<dbReference type="STRING" id="630515.SAMN04489812_1782"/>
<dbReference type="EMBL" id="LT629772">
    <property type="protein sequence ID" value="SDS39629.1"/>
    <property type="molecule type" value="Genomic_DNA"/>
</dbReference>
<protein>
    <submittedName>
        <fullName evidence="2">Ubiquinone/menaquinone biosynthesis C-methylase UbiE</fullName>
    </submittedName>
</protein>
<dbReference type="Proteomes" id="UP000199103">
    <property type="component" value="Chromosome I"/>
</dbReference>
<dbReference type="Pfam" id="PF08241">
    <property type="entry name" value="Methyltransf_11"/>
    <property type="match status" value="1"/>
</dbReference>
<dbReference type="InterPro" id="IPR013216">
    <property type="entry name" value="Methyltransf_11"/>
</dbReference>
<dbReference type="RefSeq" id="WP_091523135.1">
    <property type="nucleotide sequence ID" value="NZ_LT629772.1"/>
</dbReference>
<dbReference type="AlphaFoldDB" id="A0A1H1RXB9"/>
<proteinExistence type="predicted"/>
<gene>
    <name evidence="2" type="ORF">SAMN04489812_1782</name>
</gene>
<dbReference type="CDD" id="cd02440">
    <property type="entry name" value="AdoMet_MTases"/>
    <property type="match status" value="1"/>
</dbReference>
<reference evidence="2 3" key="1">
    <citation type="submission" date="2016-10" db="EMBL/GenBank/DDBJ databases">
        <authorList>
            <person name="de Groot N.N."/>
        </authorList>
    </citation>
    <scope>NUCLEOTIDE SEQUENCE [LARGE SCALE GENOMIC DNA]</scope>
    <source>
        <strain evidence="2 3">DSM 21800</strain>
    </source>
</reference>
<keyword evidence="2" id="KW-0830">Ubiquinone</keyword>